<reference evidence="11" key="1">
    <citation type="journal article" date="2023" name="Science">
        <title>Genome structures resolve the early diversification of teleost fishes.</title>
        <authorList>
            <person name="Parey E."/>
            <person name="Louis A."/>
            <person name="Montfort J."/>
            <person name="Bouchez O."/>
            <person name="Roques C."/>
            <person name="Iampietro C."/>
            <person name="Lluch J."/>
            <person name="Castinel A."/>
            <person name="Donnadieu C."/>
            <person name="Desvignes T."/>
            <person name="Floi Bucao C."/>
            <person name="Jouanno E."/>
            <person name="Wen M."/>
            <person name="Mejri S."/>
            <person name="Dirks R."/>
            <person name="Jansen H."/>
            <person name="Henkel C."/>
            <person name="Chen W.J."/>
            <person name="Zahm M."/>
            <person name="Cabau C."/>
            <person name="Klopp C."/>
            <person name="Thompson A.W."/>
            <person name="Robinson-Rechavi M."/>
            <person name="Braasch I."/>
            <person name="Lecointre G."/>
            <person name="Bobe J."/>
            <person name="Postlethwait J.H."/>
            <person name="Berthelot C."/>
            <person name="Roest Crollius H."/>
            <person name="Guiguen Y."/>
        </authorList>
    </citation>
    <scope>NUCLEOTIDE SEQUENCE</scope>
    <source>
        <strain evidence="11">Concon-B</strain>
    </source>
</reference>
<dbReference type="AlphaFoldDB" id="A0A9Q1HNK9"/>
<feature type="domain" description="Major facilitator superfamily (MFS) profile" evidence="10">
    <location>
        <begin position="114"/>
        <end position="539"/>
    </location>
</feature>
<evidence type="ECO:0000313" key="12">
    <source>
        <dbReference type="Proteomes" id="UP001152803"/>
    </source>
</evidence>
<protein>
    <recommendedName>
        <fullName evidence="5">Solute carrier family 22 member 6</fullName>
    </recommendedName>
    <alternativeName>
        <fullName evidence="7">Organic anion transporter 1</fullName>
    </alternativeName>
    <alternativeName>
        <fullName evidence="6">Renal organic anion transporter 1</fullName>
    </alternativeName>
</protein>
<feature type="compositionally biased region" description="Basic and acidic residues" evidence="8">
    <location>
        <begin position="1"/>
        <end position="18"/>
    </location>
</feature>
<feature type="region of interest" description="Disordered" evidence="8">
    <location>
        <begin position="1"/>
        <end position="21"/>
    </location>
</feature>
<evidence type="ECO:0000259" key="10">
    <source>
        <dbReference type="PROSITE" id="PS50850"/>
    </source>
</evidence>
<dbReference type="SUPFAM" id="SSF103473">
    <property type="entry name" value="MFS general substrate transporter"/>
    <property type="match status" value="1"/>
</dbReference>
<dbReference type="OrthoDB" id="2544694at2759"/>
<feature type="transmembrane region" description="Helical" evidence="9">
    <location>
        <begin position="170"/>
        <end position="188"/>
    </location>
</feature>
<name>A0A9Q1HNK9_CONCO</name>
<feature type="transmembrane region" description="Helical" evidence="9">
    <location>
        <begin position="398"/>
        <end position="417"/>
    </location>
</feature>
<feature type="transmembrane region" description="Helical" evidence="9">
    <location>
        <begin position="195"/>
        <end position="213"/>
    </location>
</feature>
<feature type="transmembrane region" description="Helical" evidence="9">
    <location>
        <begin position="281"/>
        <end position="300"/>
    </location>
</feature>
<keyword evidence="12" id="KW-1185">Reference proteome</keyword>
<sequence length="580" mass="64601">MLQENGECKTSPHMEHATGHLSAVSDTKMKFEDVLAELDDFGGYQMMMIALLFIPRIALPCHFLLNNFMAAEPDHHCDIGGLDDGEVFRNLTQDQRLKVSIPAQEDGTLSSCKMFTEPQFHLLLNSSNTTEITAVPCQRGWVYDKSTFASTIATEWDLVCDMKGMNKATATFFFIGVMFGAVLFGALSDRFGRKSMLLLSYVLSISFGFASAFSKSYLMFSILRFFTGLGLTGISIITYVLSIEWVGIENRAFIGVLGSMSWSLGNMLLAGFAYLVNEWRFLVIVITSPLGLAVLTWWWLPESARWLLVNGKVKRAHRYLMKCGSFNNKMESASKIKLQTLANIVTVDDQNKKYTYLDLVRTANMRKRVALTGILWCGVATTYYGISLDITSFGLNIYLTHFIYAVIEVPAKILVYLSLNKIGRRKTQVGTLILTGVCIAINIIVPKDMWYFRTTVAVLGKGMSEASFTAVFLYTTELYPTVVRQNGLGFCSFAARLGVSVAPLIILLEDVWKLLPQVIICSVSITTGLLALLLPETHNELLPETIEDVEQTRKSSISPSAQEKSDSPLKPLTNNVIEKC</sequence>
<dbReference type="PROSITE" id="PS50850">
    <property type="entry name" value="MFS"/>
    <property type="match status" value="1"/>
</dbReference>
<comment type="caution">
    <text evidence="11">The sequence shown here is derived from an EMBL/GenBank/DDBJ whole genome shotgun (WGS) entry which is preliminary data.</text>
</comment>
<evidence type="ECO:0000256" key="7">
    <source>
        <dbReference type="ARBA" id="ARBA00042362"/>
    </source>
</evidence>
<evidence type="ECO:0000313" key="11">
    <source>
        <dbReference type="EMBL" id="KAJ8250504.1"/>
    </source>
</evidence>
<dbReference type="GO" id="GO:0009925">
    <property type="term" value="C:basal plasma membrane"/>
    <property type="evidence" value="ECO:0007669"/>
    <property type="project" value="UniProtKB-SubCell"/>
</dbReference>
<gene>
    <name evidence="11" type="ORF">COCON_G00224260</name>
</gene>
<evidence type="ECO:0000256" key="4">
    <source>
        <dbReference type="ARBA" id="ARBA00034696"/>
    </source>
</evidence>
<feature type="transmembrane region" description="Helical" evidence="9">
    <location>
        <begin position="253"/>
        <end position="275"/>
    </location>
</feature>
<feature type="transmembrane region" description="Helical" evidence="9">
    <location>
        <begin position="369"/>
        <end position="386"/>
    </location>
</feature>
<accession>A0A9Q1HNK9</accession>
<proteinExistence type="predicted"/>
<dbReference type="FunFam" id="1.20.1250.20:FF:000023">
    <property type="entry name" value="Solute carrier family 22 member 6"/>
    <property type="match status" value="1"/>
</dbReference>
<comment type="subcellular location">
    <subcellularLocation>
        <location evidence="4">Basal cell membrane</location>
        <topology evidence="4">Multi-pass membrane protein</topology>
    </subcellularLocation>
</comment>
<evidence type="ECO:0000256" key="2">
    <source>
        <dbReference type="ARBA" id="ARBA00022989"/>
    </source>
</evidence>
<dbReference type="InterPro" id="IPR020846">
    <property type="entry name" value="MFS_dom"/>
</dbReference>
<dbReference type="Pfam" id="PF00083">
    <property type="entry name" value="Sugar_tr"/>
    <property type="match status" value="1"/>
</dbReference>
<feature type="transmembrane region" description="Helical" evidence="9">
    <location>
        <begin position="429"/>
        <end position="445"/>
    </location>
</feature>
<evidence type="ECO:0000256" key="1">
    <source>
        <dbReference type="ARBA" id="ARBA00022692"/>
    </source>
</evidence>
<keyword evidence="3 9" id="KW-0472">Membrane</keyword>
<dbReference type="InterPro" id="IPR005828">
    <property type="entry name" value="MFS_sugar_transport-like"/>
</dbReference>
<feature type="region of interest" description="Disordered" evidence="8">
    <location>
        <begin position="552"/>
        <end position="574"/>
    </location>
</feature>
<dbReference type="PANTHER" id="PTHR24064">
    <property type="entry name" value="SOLUTE CARRIER FAMILY 22 MEMBER"/>
    <property type="match status" value="1"/>
</dbReference>
<feature type="transmembrane region" description="Helical" evidence="9">
    <location>
        <begin position="219"/>
        <end position="241"/>
    </location>
</feature>
<dbReference type="EMBL" id="JAFJMO010000018">
    <property type="protein sequence ID" value="KAJ8250504.1"/>
    <property type="molecule type" value="Genomic_DNA"/>
</dbReference>
<evidence type="ECO:0000256" key="8">
    <source>
        <dbReference type="SAM" id="MobiDB-lite"/>
    </source>
</evidence>
<dbReference type="Gene3D" id="1.20.1250.20">
    <property type="entry name" value="MFS general substrate transporter like domains"/>
    <property type="match status" value="1"/>
</dbReference>
<evidence type="ECO:0000256" key="6">
    <source>
        <dbReference type="ARBA" id="ARBA00041768"/>
    </source>
</evidence>
<dbReference type="InterPro" id="IPR036259">
    <property type="entry name" value="MFS_trans_sf"/>
</dbReference>
<keyword evidence="2 9" id="KW-1133">Transmembrane helix</keyword>
<dbReference type="GO" id="GO:0022857">
    <property type="term" value="F:transmembrane transporter activity"/>
    <property type="evidence" value="ECO:0007669"/>
    <property type="project" value="InterPro"/>
</dbReference>
<keyword evidence="1 9" id="KW-0812">Transmembrane</keyword>
<organism evidence="11 12">
    <name type="scientific">Conger conger</name>
    <name type="common">Conger eel</name>
    <name type="synonym">Muraena conger</name>
    <dbReference type="NCBI Taxonomy" id="82655"/>
    <lineage>
        <taxon>Eukaryota</taxon>
        <taxon>Metazoa</taxon>
        <taxon>Chordata</taxon>
        <taxon>Craniata</taxon>
        <taxon>Vertebrata</taxon>
        <taxon>Euteleostomi</taxon>
        <taxon>Actinopterygii</taxon>
        <taxon>Neopterygii</taxon>
        <taxon>Teleostei</taxon>
        <taxon>Anguilliformes</taxon>
        <taxon>Congridae</taxon>
        <taxon>Conger</taxon>
    </lineage>
</organism>
<evidence type="ECO:0000256" key="5">
    <source>
        <dbReference type="ARBA" id="ARBA00039897"/>
    </source>
</evidence>
<dbReference type="Proteomes" id="UP001152803">
    <property type="component" value="Unassembled WGS sequence"/>
</dbReference>
<evidence type="ECO:0000256" key="9">
    <source>
        <dbReference type="SAM" id="Phobius"/>
    </source>
</evidence>
<evidence type="ECO:0000256" key="3">
    <source>
        <dbReference type="ARBA" id="ARBA00023136"/>
    </source>
</evidence>